<dbReference type="RefSeq" id="WP_336586073.1">
    <property type="nucleotide sequence ID" value="NZ_JBBAXC010000004.1"/>
</dbReference>
<dbReference type="EC" id="2.3.1.-" evidence="2"/>
<gene>
    <name evidence="2" type="ORF">WAK64_06150</name>
</gene>
<dbReference type="EMBL" id="JBBAXC010000004">
    <property type="protein sequence ID" value="MEI5906637.1"/>
    <property type="molecule type" value="Genomic_DNA"/>
</dbReference>
<dbReference type="InterPro" id="IPR041496">
    <property type="entry name" value="YitH/HolE_GNAT"/>
</dbReference>
<keyword evidence="3" id="KW-1185">Reference proteome</keyword>
<dbReference type="Gene3D" id="3.40.630.90">
    <property type="match status" value="1"/>
</dbReference>
<dbReference type="Pfam" id="PF18014">
    <property type="entry name" value="Acetyltransf_18"/>
    <property type="match status" value="1"/>
</dbReference>
<dbReference type="InterPro" id="IPR052729">
    <property type="entry name" value="Acyl/Acetyltrans_Enzymes"/>
</dbReference>
<dbReference type="CDD" id="cd04301">
    <property type="entry name" value="NAT_SF"/>
    <property type="match status" value="1"/>
</dbReference>
<name>A0ABU8HBL9_9BACI</name>
<reference evidence="2 3" key="1">
    <citation type="journal article" date="2018" name="J. Microbiol.">
        <title>Bacillus spongiae sp. nov., isolated from sponge of Jeju Island.</title>
        <authorList>
            <person name="Lee G.E."/>
            <person name="Im W.T."/>
            <person name="Park J.S."/>
        </authorList>
    </citation>
    <scope>NUCLEOTIDE SEQUENCE [LARGE SCALE GENOMIC DNA]</scope>
    <source>
        <strain evidence="2 3">135PIL107-10</strain>
    </source>
</reference>
<evidence type="ECO:0000313" key="2">
    <source>
        <dbReference type="EMBL" id="MEI5906637.1"/>
    </source>
</evidence>
<dbReference type="GO" id="GO:0016746">
    <property type="term" value="F:acyltransferase activity"/>
    <property type="evidence" value="ECO:0007669"/>
    <property type="project" value="UniProtKB-KW"/>
</dbReference>
<dbReference type="Proteomes" id="UP001312865">
    <property type="component" value="Unassembled WGS sequence"/>
</dbReference>
<sequence>MDMKMDVLTNDDIRGIIMLSASVGWDYDEHEVSTVMASGKVIGHRNEQGHLVSCGAVIPYGDRLASIGMIIVHPAYQGKGLGREVTESCLQSISTSTTVMLIATAEGKPMYEGMGFQVVESVHKYIRNKDSSRHSNEKLEKRIVPMKAEDMAQVIEIDKGAFGENRATFLKNRIKQAKEAVVVKSEDGKIIGYSLSILGPVNLIIGPIVAPSKEWATRLIDRLALNHHGNVRIDVPKGHPELMVYLERVGFEKVSEPPVMVKNTTKLPKRNHTLFGIAAQVFG</sequence>
<protein>
    <submittedName>
        <fullName evidence="2">GNAT family N-acetyltransferase</fullName>
        <ecNumber evidence="2">2.3.1.-</ecNumber>
    </submittedName>
</protein>
<dbReference type="InterPro" id="IPR016181">
    <property type="entry name" value="Acyl_CoA_acyltransferase"/>
</dbReference>
<evidence type="ECO:0000313" key="3">
    <source>
        <dbReference type="Proteomes" id="UP001312865"/>
    </source>
</evidence>
<evidence type="ECO:0000259" key="1">
    <source>
        <dbReference type="PROSITE" id="PS51186"/>
    </source>
</evidence>
<accession>A0ABU8HBL9</accession>
<proteinExistence type="predicted"/>
<dbReference type="PROSITE" id="PS51186">
    <property type="entry name" value="GNAT"/>
    <property type="match status" value="1"/>
</dbReference>
<dbReference type="InterPro" id="IPR000182">
    <property type="entry name" value="GNAT_dom"/>
</dbReference>
<dbReference type="SUPFAM" id="SSF55729">
    <property type="entry name" value="Acyl-CoA N-acyltransferases (Nat)"/>
    <property type="match status" value="1"/>
</dbReference>
<dbReference type="Gene3D" id="3.40.630.30">
    <property type="match status" value="1"/>
</dbReference>
<feature type="domain" description="N-acetyltransferase" evidence="1">
    <location>
        <begin position="3"/>
        <end position="145"/>
    </location>
</feature>
<keyword evidence="2" id="KW-0012">Acyltransferase</keyword>
<dbReference type="PANTHER" id="PTHR47237:SF2">
    <property type="entry name" value="BLL4206 PROTEIN"/>
    <property type="match status" value="1"/>
</dbReference>
<keyword evidence="2" id="KW-0808">Transferase</keyword>
<dbReference type="Pfam" id="PF13673">
    <property type="entry name" value="Acetyltransf_10"/>
    <property type="match status" value="1"/>
</dbReference>
<organism evidence="2 3">
    <name type="scientific">Bacillus spongiae</name>
    <dbReference type="NCBI Taxonomy" id="2683610"/>
    <lineage>
        <taxon>Bacteria</taxon>
        <taxon>Bacillati</taxon>
        <taxon>Bacillota</taxon>
        <taxon>Bacilli</taxon>
        <taxon>Bacillales</taxon>
        <taxon>Bacillaceae</taxon>
        <taxon>Bacillus</taxon>
    </lineage>
</organism>
<comment type="caution">
    <text evidence="2">The sequence shown here is derived from an EMBL/GenBank/DDBJ whole genome shotgun (WGS) entry which is preliminary data.</text>
</comment>
<dbReference type="PANTHER" id="PTHR47237">
    <property type="entry name" value="SLL0310 PROTEIN"/>
    <property type="match status" value="1"/>
</dbReference>